<name>A0A9P7VKB5_9AGAR</name>
<organism evidence="1 2">
    <name type="scientific">Guyanagaster necrorhizus</name>
    <dbReference type="NCBI Taxonomy" id="856835"/>
    <lineage>
        <taxon>Eukaryota</taxon>
        <taxon>Fungi</taxon>
        <taxon>Dikarya</taxon>
        <taxon>Basidiomycota</taxon>
        <taxon>Agaricomycotina</taxon>
        <taxon>Agaricomycetes</taxon>
        <taxon>Agaricomycetidae</taxon>
        <taxon>Agaricales</taxon>
        <taxon>Marasmiineae</taxon>
        <taxon>Physalacriaceae</taxon>
        <taxon>Guyanagaster</taxon>
    </lineage>
</organism>
<evidence type="ECO:0000313" key="1">
    <source>
        <dbReference type="EMBL" id="KAG7441494.1"/>
    </source>
</evidence>
<dbReference type="Proteomes" id="UP000812287">
    <property type="component" value="Unassembled WGS sequence"/>
</dbReference>
<protein>
    <submittedName>
        <fullName evidence="1">Uncharacterized protein</fullName>
    </submittedName>
</protein>
<dbReference type="EMBL" id="MU250559">
    <property type="protein sequence ID" value="KAG7441494.1"/>
    <property type="molecule type" value="Genomic_DNA"/>
</dbReference>
<keyword evidence="2" id="KW-1185">Reference proteome</keyword>
<reference evidence="1" key="1">
    <citation type="submission" date="2020-11" db="EMBL/GenBank/DDBJ databases">
        <title>Adaptations for nitrogen fixation in a non-lichenized fungal sporocarp promotes dispersal by wood-feeding termites.</title>
        <authorList>
            <consortium name="DOE Joint Genome Institute"/>
            <person name="Koch R.A."/>
            <person name="Yoon G."/>
            <person name="Arayal U."/>
            <person name="Lail K."/>
            <person name="Amirebrahimi M."/>
            <person name="Labutti K."/>
            <person name="Lipzen A."/>
            <person name="Riley R."/>
            <person name="Barry K."/>
            <person name="Henrissat B."/>
            <person name="Grigoriev I.V."/>
            <person name="Herr J.R."/>
            <person name="Aime M.C."/>
        </authorList>
    </citation>
    <scope>NUCLEOTIDE SEQUENCE</scope>
    <source>
        <strain evidence="1">MCA 3950</strain>
    </source>
</reference>
<evidence type="ECO:0000313" key="2">
    <source>
        <dbReference type="Proteomes" id="UP000812287"/>
    </source>
</evidence>
<sequence length="155" mass="17605">MLSIHKVIPSLLGFGLLAESFMDGISSQLGTPNHIRTIAEQRPLTWSPGFETYAYSTFLITILCIQHDSSLTLRSVLCVAQGTYTSPQSHPAMHRMGEQFMYRIRRGKMFLQEIVDSRPVPWTNHPSICIASSATAHRCREEEFNGEHPKQMQRD</sequence>
<proteinExistence type="predicted"/>
<dbReference type="AlphaFoldDB" id="A0A9P7VKB5"/>
<dbReference type="RefSeq" id="XP_043034994.1">
    <property type="nucleotide sequence ID" value="XM_043187235.1"/>
</dbReference>
<comment type="caution">
    <text evidence="1">The sequence shown here is derived from an EMBL/GenBank/DDBJ whole genome shotgun (WGS) entry which is preliminary data.</text>
</comment>
<gene>
    <name evidence="1" type="ORF">BT62DRAFT_937010</name>
</gene>
<accession>A0A9P7VKB5</accession>
<dbReference type="GeneID" id="66109532"/>